<dbReference type="Pfam" id="PF01734">
    <property type="entry name" value="Patatin"/>
    <property type="match status" value="1"/>
</dbReference>
<evidence type="ECO:0000313" key="10">
    <source>
        <dbReference type="Proteomes" id="UP000037460"/>
    </source>
</evidence>
<dbReference type="Gene3D" id="3.40.1090.10">
    <property type="entry name" value="Cytosolic phospholipase A2 catalytic domain"/>
    <property type="match status" value="2"/>
</dbReference>
<gene>
    <name evidence="9" type="ORF">Ctob_004293</name>
</gene>
<protein>
    <recommendedName>
        <fullName evidence="8">PNPLA domain-containing protein</fullName>
    </recommendedName>
</protein>
<evidence type="ECO:0000256" key="3">
    <source>
        <dbReference type="ARBA" id="ARBA00023098"/>
    </source>
</evidence>
<keyword evidence="1 4" id="KW-0378">Hydrolase</keyword>
<reference evidence="10" key="1">
    <citation type="journal article" date="2015" name="PLoS Genet.">
        <title>Genome Sequence and Transcriptome Analyses of Chrysochromulina tobin: Metabolic Tools for Enhanced Algal Fitness in the Prominent Order Prymnesiales (Haptophyceae).</title>
        <authorList>
            <person name="Hovde B.T."/>
            <person name="Deodato C.R."/>
            <person name="Hunsperger H.M."/>
            <person name="Ryken S.A."/>
            <person name="Yost W."/>
            <person name="Jha R.K."/>
            <person name="Patterson J."/>
            <person name="Monnat R.J. Jr."/>
            <person name="Barlow S.B."/>
            <person name="Starkenburg S.R."/>
            <person name="Cattolico R.A."/>
        </authorList>
    </citation>
    <scope>NUCLEOTIDE SEQUENCE</scope>
    <source>
        <strain evidence="10">CCMP291</strain>
    </source>
</reference>
<feature type="active site" description="Nucleophile" evidence="4">
    <location>
        <position position="326"/>
    </location>
</feature>
<dbReference type="Proteomes" id="UP000037460">
    <property type="component" value="Unassembled WGS sequence"/>
</dbReference>
<comment type="caution">
    <text evidence="9">The sequence shown here is derived from an EMBL/GenBank/DDBJ whole genome shotgun (WGS) entry which is preliminary data.</text>
</comment>
<dbReference type="PROSITE" id="PS51635">
    <property type="entry name" value="PNPLA"/>
    <property type="match status" value="1"/>
</dbReference>
<evidence type="ECO:0000256" key="1">
    <source>
        <dbReference type="ARBA" id="ARBA00022801"/>
    </source>
</evidence>
<feature type="short sequence motif" description="GXSXG" evidence="4">
    <location>
        <begin position="324"/>
        <end position="328"/>
    </location>
</feature>
<feature type="region of interest" description="Disordered" evidence="6">
    <location>
        <begin position="769"/>
        <end position="788"/>
    </location>
</feature>
<dbReference type="InterPro" id="IPR021771">
    <property type="entry name" value="Triacylglycerol_lipase_N"/>
</dbReference>
<feature type="domain" description="PNPLA" evidence="8">
    <location>
        <begin position="293"/>
        <end position="490"/>
    </location>
</feature>
<keyword evidence="2 4" id="KW-0442">Lipid degradation</keyword>
<comment type="caution">
    <text evidence="4">Lacks conserved residue(s) required for the propagation of feature annotation.</text>
</comment>
<feature type="active site" description="Proton acceptor" evidence="4">
    <location>
        <position position="477"/>
    </location>
</feature>
<evidence type="ECO:0000256" key="2">
    <source>
        <dbReference type="ARBA" id="ARBA00022963"/>
    </source>
</evidence>
<keyword evidence="3 4" id="KW-0443">Lipid metabolism</keyword>
<keyword evidence="7" id="KW-0812">Transmembrane</keyword>
<keyword evidence="5" id="KW-0175">Coiled coil</keyword>
<dbReference type="GO" id="GO:0016042">
    <property type="term" value="P:lipid catabolic process"/>
    <property type="evidence" value="ECO:0007669"/>
    <property type="project" value="UniProtKB-UniRule"/>
</dbReference>
<dbReference type="InterPro" id="IPR002641">
    <property type="entry name" value="PNPLA_dom"/>
</dbReference>
<sequence length="936" mass="102036">MFFPLSPAADVVALDAGRRLLAHQNCTCRELSWQLARTCAGVLVGTLERQHAAVVETVVLAAEASRAAEWWQLAAGSLISASLLYHHGRWMVWILLSIGILSVQALYVGWQTCMIFFNVVLYTWVRNVGVVFWLCESSYRWVMGGSIRRRWRLRRRLMRAVTWREYSAAGLELDELDGRDPWRDSPAGYGASGVTTAARQLREAREAGKREQLMQLMSTMMVRNHLQIDRPALHTECRVGTKRSIEQLVTEQVAALRWLAQAARLDAKADASSVPAAIDFFERSIVCLGHTALCLSGGGSLAMYHMGVIKTLIENECMPSIVTGTSGGAIIAGMLAISSDEEMLEKVIQPDIAVRYPERWFPPMEQQLFNYVRNGCLVEHDEFANCCRRYYGDVTFEEAFARTGRIANINISVGARQGGVGKKALLLNHLTAPHVLIRSAVHASCALPTVMHPTKLLMKGANGQIEQFEKESLEFIDGSFTADIPRRRLSELFHVTQDIVSQVNPHVVAMLHSRQPGASAAYSPLHRVQQHFLGDVLHRLKYLARLRLLPAMYGQDITAAMEQRYTGDVTIVPRVGGPYAIIKMVQNPSRAMMTRYIAEGQRATFLRLSHIRHLLSLEQALEAGLATLHAERRKLEALGILPPSDPRTPSAGQLRSGTAPAPLLRRSLSLPLGRETREARQRAEAEAVAMVSASVGSGGVPRLATWSGPSPPPHPTLSDAPAAAAPSRALGRAHRRAVSHASRLDDWPSAGGAQGIGAQGIGAQGIGAQGVAGTAEAEPTDPRHGRWLSTLVDSPSAEAADGSSEPSPTLRLPAAVAPTPPNPRQTRASPHAANCERESGSPTRERAPNSAGGAADDDARSKRLLSESIKHNKALQQLTRDKAAMQKVLDEQADLLRSTEAARERAERRSAVLEATLRTIQSAASSSLCSTEVPAR</sequence>
<name>A0A0M0K308_9EUKA</name>
<dbReference type="AlphaFoldDB" id="A0A0M0K308"/>
<feature type="region of interest" description="Disordered" evidence="6">
    <location>
        <begin position="794"/>
        <end position="861"/>
    </location>
</feature>
<dbReference type="GO" id="GO:0004806">
    <property type="term" value="F:triacylglycerol lipase activity"/>
    <property type="evidence" value="ECO:0007669"/>
    <property type="project" value="InterPro"/>
</dbReference>
<feature type="transmembrane region" description="Helical" evidence="7">
    <location>
        <begin position="90"/>
        <end position="108"/>
    </location>
</feature>
<dbReference type="InterPro" id="IPR050301">
    <property type="entry name" value="NTE"/>
</dbReference>
<dbReference type="InterPro" id="IPR016035">
    <property type="entry name" value="Acyl_Trfase/lysoPLipase"/>
</dbReference>
<feature type="transmembrane region" description="Helical" evidence="7">
    <location>
        <begin position="115"/>
        <end position="134"/>
    </location>
</feature>
<proteinExistence type="predicted"/>
<feature type="compositionally biased region" description="Low complexity" evidence="6">
    <location>
        <begin position="717"/>
        <end position="730"/>
    </location>
</feature>
<dbReference type="PANTHER" id="PTHR14226:SF10">
    <property type="entry name" value="TRIACYLGLYCEROL LIPASE 4-RELATED"/>
    <property type="match status" value="1"/>
</dbReference>
<feature type="coiled-coil region" evidence="5">
    <location>
        <begin position="875"/>
        <end position="923"/>
    </location>
</feature>
<evidence type="ECO:0000256" key="6">
    <source>
        <dbReference type="SAM" id="MobiDB-lite"/>
    </source>
</evidence>
<evidence type="ECO:0000313" key="9">
    <source>
        <dbReference type="EMBL" id="KOO33200.1"/>
    </source>
</evidence>
<dbReference type="EMBL" id="JWZX01001576">
    <property type="protein sequence ID" value="KOO33200.1"/>
    <property type="molecule type" value="Genomic_DNA"/>
</dbReference>
<keyword evidence="7" id="KW-1133">Transmembrane helix</keyword>
<dbReference type="Pfam" id="PF11815">
    <property type="entry name" value="DUF3336"/>
    <property type="match status" value="1"/>
</dbReference>
<dbReference type="PANTHER" id="PTHR14226">
    <property type="entry name" value="NEUROPATHY TARGET ESTERASE/SWISS CHEESE D.MELANOGASTER"/>
    <property type="match status" value="1"/>
</dbReference>
<feature type="region of interest" description="Disordered" evidence="6">
    <location>
        <begin position="702"/>
        <end position="758"/>
    </location>
</feature>
<feature type="region of interest" description="Disordered" evidence="6">
    <location>
        <begin position="640"/>
        <end position="660"/>
    </location>
</feature>
<feature type="compositionally biased region" description="Basic and acidic residues" evidence="6">
    <location>
        <begin position="834"/>
        <end position="847"/>
    </location>
</feature>
<keyword evidence="7" id="KW-0472">Membrane</keyword>
<accession>A0A0M0K308</accession>
<evidence type="ECO:0000259" key="8">
    <source>
        <dbReference type="PROSITE" id="PS51635"/>
    </source>
</evidence>
<keyword evidence="10" id="KW-1185">Reference proteome</keyword>
<evidence type="ECO:0000256" key="7">
    <source>
        <dbReference type="SAM" id="Phobius"/>
    </source>
</evidence>
<evidence type="ECO:0000256" key="4">
    <source>
        <dbReference type="PROSITE-ProRule" id="PRU01161"/>
    </source>
</evidence>
<dbReference type="OrthoDB" id="10049244at2759"/>
<dbReference type="SUPFAM" id="SSF52151">
    <property type="entry name" value="FabD/lysophospholipase-like"/>
    <property type="match status" value="1"/>
</dbReference>
<evidence type="ECO:0000256" key="5">
    <source>
        <dbReference type="SAM" id="Coils"/>
    </source>
</evidence>
<organism evidence="9 10">
    <name type="scientific">Chrysochromulina tobinii</name>
    <dbReference type="NCBI Taxonomy" id="1460289"/>
    <lineage>
        <taxon>Eukaryota</taxon>
        <taxon>Haptista</taxon>
        <taxon>Haptophyta</taxon>
        <taxon>Prymnesiophyceae</taxon>
        <taxon>Prymnesiales</taxon>
        <taxon>Chrysochromulinaceae</taxon>
        <taxon>Chrysochromulina</taxon>
    </lineage>
</organism>